<evidence type="ECO:0000313" key="3">
    <source>
        <dbReference type="Proteomes" id="UP000318741"/>
    </source>
</evidence>
<dbReference type="AlphaFoldDB" id="A0A517PEN7"/>
<dbReference type="RefSeq" id="WP_145360838.1">
    <property type="nucleotide sequence ID" value="NZ_CP036265.1"/>
</dbReference>
<feature type="region of interest" description="Disordered" evidence="1">
    <location>
        <begin position="1"/>
        <end position="29"/>
    </location>
</feature>
<feature type="compositionally biased region" description="Pro residues" evidence="1">
    <location>
        <begin position="1"/>
        <end position="11"/>
    </location>
</feature>
<dbReference type="KEGG" id="acaf:CA12_39750"/>
<organism evidence="2 3">
    <name type="scientific">Alienimonas californiensis</name>
    <dbReference type="NCBI Taxonomy" id="2527989"/>
    <lineage>
        <taxon>Bacteria</taxon>
        <taxon>Pseudomonadati</taxon>
        <taxon>Planctomycetota</taxon>
        <taxon>Planctomycetia</taxon>
        <taxon>Planctomycetales</taxon>
        <taxon>Planctomycetaceae</taxon>
        <taxon>Alienimonas</taxon>
    </lineage>
</organism>
<evidence type="ECO:0000256" key="1">
    <source>
        <dbReference type="SAM" id="MobiDB-lite"/>
    </source>
</evidence>
<proteinExistence type="predicted"/>
<reference evidence="2 3" key="1">
    <citation type="submission" date="2019-02" db="EMBL/GenBank/DDBJ databases">
        <title>Deep-cultivation of Planctomycetes and their phenomic and genomic characterization uncovers novel biology.</title>
        <authorList>
            <person name="Wiegand S."/>
            <person name="Jogler M."/>
            <person name="Boedeker C."/>
            <person name="Pinto D."/>
            <person name="Vollmers J."/>
            <person name="Rivas-Marin E."/>
            <person name="Kohn T."/>
            <person name="Peeters S.H."/>
            <person name="Heuer A."/>
            <person name="Rast P."/>
            <person name="Oberbeckmann S."/>
            <person name="Bunk B."/>
            <person name="Jeske O."/>
            <person name="Meyerdierks A."/>
            <person name="Storesund J.E."/>
            <person name="Kallscheuer N."/>
            <person name="Luecker S."/>
            <person name="Lage O.M."/>
            <person name="Pohl T."/>
            <person name="Merkel B.J."/>
            <person name="Hornburger P."/>
            <person name="Mueller R.-W."/>
            <person name="Bruemmer F."/>
            <person name="Labrenz M."/>
            <person name="Spormann A.M."/>
            <person name="Op den Camp H."/>
            <person name="Overmann J."/>
            <person name="Amann R."/>
            <person name="Jetten M.S.M."/>
            <person name="Mascher T."/>
            <person name="Medema M.H."/>
            <person name="Devos D.P."/>
            <person name="Kaster A.-K."/>
            <person name="Ovreas L."/>
            <person name="Rohde M."/>
            <person name="Galperin M.Y."/>
            <person name="Jogler C."/>
        </authorList>
    </citation>
    <scope>NUCLEOTIDE SEQUENCE [LARGE SCALE GENOMIC DNA]</scope>
    <source>
        <strain evidence="2 3">CA12</strain>
    </source>
</reference>
<dbReference type="EMBL" id="CP036265">
    <property type="protein sequence ID" value="QDT17840.1"/>
    <property type="molecule type" value="Genomic_DNA"/>
</dbReference>
<protein>
    <submittedName>
        <fullName evidence="2">Uncharacterized protein</fullName>
    </submittedName>
</protein>
<keyword evidence="3" id="KW-1185">Reference proteome</keyword>
<gene>
    <name evidence="2" type="ORF">CA12_39750</name>
</gene>
<evidence type="ECO:0000313" key="2">
    <source>
        <dbReference type="EMBL" id="QDT17840.1"/>
    </source>
</evidence>
<accession>A0A517PEN7</accession>
<name>A0A517PEN7_9PLAN</name>
<sequence>MPTAPAAPRPAPSTVSVPPATRAGSGAVAPNRAVARALARIARAAAADADDRPAEYLGQTAVRHGGE</sequence>
<feature type="compositionally biased region" description="Low complexity" evidence="1">
    <location>
        <begin position="12"/>
        <end position="21"/>
    </location>
</feature>
<dbReference type="Proteomes" id="UP000318741">
    <property type="component" value="Chromosome"/>
</dbReference>